<evidence type="ECO:0000313" key="2">
    <source>
        <dbReference type="Proteomes" id="UP000054937"/>
    </source>
</evidence>
<dbReference type="AlphaFoldDB" id="A0A0V0Q942"/>
<evidence type="ECO:0000313" key="1">
    <source>
        <dbReference type="EMBL" id="KRW98682.1"/>
    </source>
</evidence>
<dbReference type="EMBL" id="LDAU01000232">
    <property type="protein sequence ID" value="KRW98682.1"/>
    <property type="molecule type" value="Genomic_DNA"/>
</dbReference>
<reference evidence="1 2" key="1">
    <citation type="journal article" date="2015" name="Sci. Rep.">
        <title>Genome of the facultative scuticociliatosis pathogen Pseudocohnilembus persalinus provides insight into its virulence through horizontal gene transfer.</title>
        <authorList>
            <person name="Xiong J."/>
            <person name="Wang G."/>
            <person name="Cheng J."/>
            <person name="Tian M."/>
            <person name="Pan X."/>
            <person name="Warren A."/>
            <person name="Jiang C."/>
            <person name="Yuan D."/>
            <person name="Miao W."/>
        </authorList>
    </citation>
    <scope>NUCLEOTIDE SEQUENCE [LARGE SCALE GENOMIC DNA]</scope>
    <source>
        <strain evidence="1">36N120E</strain>
    </source>
</reference>
<keyword evidence="2" id="KW-1185">Reference proteome</keyword>
<gene>
    <name evidence="1" type="ORF">PPERSA_00270</name>
</gene>
<dbReference type="Proteomes" id="UP000054937">
    <property type="component" value="Unassembled WGS sequence"/>
</dbReference>
<dbReference type="InParanoid" id="A0A0V0Q942"/>
<sequence>MSIFLFFAQIDQQLLFQKKFSPIINSYQKLHSGIKFLRLVQTQFFFDIVQNIVHIFVVTTRYFVFELLFLQFLGFQSRVNSKLTAFLYRITGYVSQFRDRGNQLF</sequence>
<proteinExistence type="predicted"/>
<accession>A0A0V0Q942</accession>
<organism evidence="1 2">
    <name type="scientific">Pseudocohnilembus persalinus</name>
    <name type="common">Ciliate</name>
    <dbReference type="NCBI Taxonomy" id="266149"/>
    <lineage>
        <taxon>Eukaryota</taxon>
        <taxon>Sar</taxon>
        <taxon>Alveolata</taxon>
        <taxon>Ciliophora</taxon>
        <taxon>Intramacronucleata</taxon>
        <taxon>Oligohymenophorea</taxon>
        <taxon>Scuticociliatia</taxon>
        <taxon>Philasterida</taxon>
        <taxon>Pseudocohnilembidae</taxon>
        <taxon>Pseudocohnilembus</taxon>
    </lineage>
</organism>
<comment type="caution">
    <text evidence="1">The sequence shown here is derived from an EMBL/GenBank/DDBJ whole genome shotgun (WGS) entry which is preliminary data.</text>
</comment>
<name>A0A0V0Q942_PSEPJ</name>
<protein>
    <submittedName>
        <fullName evidence="1">Uncharacterized protein</fullName>
    </submittedName>
</protein>